<dbReference type="PRINTS" id="PR00385">
    <property type="entry name" value="P450"/>
</dbReference>
<evidence type="ECO:0008006" key="18">
    <source>
        <dbReference type="Google" id="ProtNLM"/>
    </source>
</evidence>
<evidence type="ECO:0000256" key="11">
    <source>
        <dbReference type="ARBA" id="ARBA00023033"/>
    </source>
</evidence>
<evidence type="ECO:0000256" key="2">
    <source>
        <dbReference type="ARBA" id="ARBA00004167"/>
    </source>
</evidence>
<evidence type="ECO:0000256" key="6">
    <source>
        <dbReference type="ARBA" id="ARBA00022692"/>
    </source>
</evidence>
<sequence>MAGILLFDLAILVGTLYAILWAAQRTRAWRRFPPGPKGLPFFGNVFDIPVDNAHITFQQISRDYTSDVISLNLMGTPVVVLNSMSAVVDLIEKRSSMYSDRPRLVMLGDLIKFDWSQPLMPYGDDWRMGRKMFSHVFQPSAIHQWQHIERDEVRRLLVRLIQDPDDISAHLRFFTASVIFRIAYGVELPEKNDILIKIAERAAHVVTVAGAPGAYLVETFPILRHIPEWMPGGGFKTDAKRFRDWADALLHVPFDSIKEKLCSDELSQCAATKLFENFVHGASDKEYTEYITQCTLATMYLGGADTTVSTLSSFVLAMALHPDVQAKARAELDTVVGADRLPDFYDKPSLPYITAIMKETLRWNPVIPIGVPRFLNEDDEYNGMYIPKGSRVLVNSWAILHDECMYPDPLAFNPDRFMLDGKLNPAIRDPASAGAFGFGRRICAGRFLAQEELWLTMAAILATFTIGDCTDMVGGQISPETAFMPGFLVHPKPFKCSMTPRSGEHEALVQSLV</sequence>
<evidence type="ECO:0000256" key="1">
    <source>
        <dbReference type="ARBA" id="ARBA00001971"/>
    </source>
</evidence>
<dbReference type="InterPro" id="IPR036396">
    <property type="entry name" value="Cyt_P450_sf"/>
</dbReference>
<name>M2PLK5_CERS8</name>
<accession>M2PLK5</accession>
<comment type="similarity">
    <text evidence="4 14">Belongs to the cytochrome P450 family.</text>
</comment>
<dbReference type="PROSITE" id="PS00086">
    <property type="entry name" value="CYTOCHROME_P450"/>
    <property type="match status" value="1"/>
</dbReference>
<dbReference type="OrthoDB" id="2789670at2759"/>
<comment type="cofactor">
    <cofactor evidence="1 13">
        <name>heme</name>
        <dbReference type="ChEBI" id="CHEBI:30413"/>
    </cofactor>
</comment>
<dbReference type="InterPro" id="IPR050364">
    <property type="entry name" value="Cytochrome_P450_fung"/>
</dbReference>
<dbReference type="CDD" id="cd11065">
    <property type="entry name" value="CYP64-like"/>
    <property type="match status" value="1"/>
</dbReference>
<dbReference type="EMBL" id="KB445796">
    <property type="protein sequence ID" value="EMD37249.1"/>
    <property type="molecule type" value="Genomic_DNA"/>
</dbReference>
<evidence type="ECO:0000256" key="15">
    <source>
        <dbReference type="SAM" id="Phobius"/>
    </source>
</evidence>
<dbReference type="PANTHER" id="PTHR46300:SF7">
    <property type="entry name" value="P450, PUTATIVE (EUROFUNG)-RELATED"/>
    <property type="match status" value="1"/>
</dbReference>
<dbReference type="PANTHER" id="PTHR46300">
    <property type="entry name" value="P450, PUTATIVE (EUROFUNG)-RELATED-RELATED"/>
    <property type="match status" value="1"/>
</dbReference>
<dbReference type="InterPro" id="IPR017972">
    <property type="entry name" value="Cyt_P450_CS"/>
</dbReference>
<dbReference type="GO" id="GO:0016020">
    <property type="term" value="C:membrane"/>
    <property type="evidence" value="ECO:0007669"/>
    <property type="project" value="UniProtKB-SubCell"/>
</dbReference>
<dbReference type="AlphaFoldDB" id="M2PLK5"/>
<dbReference type="Proteomes" id="UP000016930">
    <property type="component" value="Unassembled WGS sequence"/>
</dbReference>
<keyword evidence="10 13" id="KW-0408">Iron</keyword>
<comment type="pathway">
    <text evidence="3">Secondary metabolite biosynthesis.</text>
</comment>
<evidence type="ECO:0000313" key="16">
    <source>
        <dbReference type="EMBL" id="EMD37249.1"/>
    </source>
</evidence>
<evidence type="ECO:0000256" key="4">
    <source>
        <dbReference type="ARBA" id="ARBA00010617"/>
    </source>
</evidence>
<organism evidence="16 17">
    <name type="scientific">Ceriporiopsis subvermispora (strain B)</name>
    <name type="common">White-rot fungus</name>
    <name type="synonym">Gelatoporia subvermispora</name>
    <dbReference type="NCBI Taxonomy" id="914234"/>
    <lineage>
        <taxon>Eukaryota</taxon>
        <taxon>Fungi</taxon>
        <taxon>Dikarya</taxon>
        <taxon>Basidiomycota</taxon>
        <taxon>Agaricomycotina</taxon>
        <taxon>Agaricomycetes</taxon>
        <taxon>Polyporales</taxon>
        <taxon>Gelatoporiaceae</taxon>
        <taxon>Gelatoporia</taxon>
    </lineage>
</organism>
<dbReference type="GO" id="GO:0020037">
    <property type="term" value="F:heme binding"/>
    <property type="evidence" value="ECO:0007669"/>
    <property type="project" value="InterPro"/>
</dbReference>
<dbReference type="STRING" id="914234.M2PLK5"/>
<dbReference type="PRINTS" id="PR00463">
    <property type="entry name" value="EP450I"/>
</dbReference>
<keyword evidence="7 13" id="KW-0479">Metal-binding</keyword>
<dbReference type="SUPFAM" id="SSF48264">
    <property type="entry name" value="Cytochrome P450"/>
    <property type="match status" value="1"/>
</dbReference>
<dbReference type="Pfam" id="PF00067">
    <property type="entry name" value="p450"/>
    <property type="match status" value="1"/>
</dbReference>
<evidence type="ECO:0000313" key="17">
    <source>
        <dbReference type="Proteomes" id="UP000016930"/>
    </source>
</evidence>
<keyword evidence="12 15" id="KW-0472">Membrane</keyword>
<evidence type="ECO:0000256" key="5">
    <source>
        <dbReference type="ARBA" id="ARBA00022617"/>
    </source>
</evidence>
<dbReference type="Gene3D" id="1.10.630.10">
    <property type="entry name" value="Cytochrome P450"/>
    <property type="match status" value="1"/>
</dbReference>
<proteinExistence type="inferred from homology"/>
<feature type="transmembrane region" description="Helical" evidence="15">
    <location>
        <begin position="6"/>
        <end position="23"/>
    </location>
</feature>
<evidence type="ECO:0000256" key="10">
    <source>
        <dbReference type="ARBA" id="ARBA00023004"/>
    </source>
</evidence>
<evidence type="ECO:0000256" key="3">
    <source>
        <dbReference type="ARBA" id="ARBA00005179"/>
    </source>
</evidence>
<evidence type="ECO:0000256" key="7">
    <source>
        <dbReference type="ARBA" id="ARBA00022723"/>
    </source>
</evidence>
<dbReference type="GO" id="GO:0004497">
    <property type="term" value="F:monooxygenase activity"/>
    <property type="evidence" value="ECO:0007669"/>
    <property type="project" value="UniProtKB-KW"/>
</dbReference>
<keyword evidence="5 13" id="KW-0349">Heme</keyword>
<comment type="subcellular location">
    <subcellularLocation>
        <location evidence="2">Membrane</location>
        <topology evidence="2">Single-pass membrane protein</topology>
    </subcellularLocation>
</comment>
<keyword evidence="17" id="KW-1185">Reference proteome</keyword>
<keyword evidence="11 14" id="KW-0503">Monooxygenase</keyword>
<reference evidence="16 17" key="1">
    <citation type="journal article" date="2012" name="Proc. Natl. Acad. Sci. U.S.A.">
        <title>Comparative genomics of Ceriporiopsis subvermispora and Phanerochaete chrysosporium provide insight into selective ligninolysis.</title>
        <authorList>
            <person name="Fernandez-Fueyo E."/>
            <person name="Ruiz-Duenas F.J."/>
            <person name="Ferreira P."/>
            <person name="Floudas D."/>
            <person name="Hibbett D.S."/>
            <person name="Canessa P."/>
            <person name="Larrondo L.F."/>
            <person name="James T.Y."/>
            <person name="Seelenfreund D."/>
            <person name="Lobos S."/>
            <person name="Polanco R."/>
            <person name="Tello M."/>
            <person name="Honda Y."/>
            <person name="Watanabe T."/>
            <person name="Watanabe T."/>
            <person name="Ryu J.S."/>
            <person name="Kubicek C.P."/>
            <person name="Schmoll M."/>
            <person name="Gaskell J."/>
            <person name="Hammel K.E."/>
            <person name="St John F.J."/>
            <person name="Vanden Wymelenberg A."/>
            <person name="Sabat G."/>
            <person name="Splinter BonDurant S."/>
            <person name="Syed K."/>
            <person name="Yadav J.S."/>
            <person name="Doddapaneni H."/>
            <person name="Subramanian V."/>
            <person name="Lavin J.L."/>
            <person name="Oguiza J.A."/>
            <person name="Perez G."/>
            <person name="Pisabarro A.G."/>
            <person name="Ramirez L."/>
            <person name="Santoyo F."/>
            <person name="Master E."/>
            <person name="Coutinho P.M."/>
            <person name="Henrissat B."/>
            <person name="Lombard V."/>
            <person name="Magnuson J.K."/>
            <person name="Kuees U."/>
            <person name="Hori C."/>
            <person name="Igarashi K."/>
            <person name="Samejima M."/>
            <person name="Held B.W."/>
            <person name="Barry K.W."/>
            <person name="LaButti K.M."/>
            <person name="Lapidus A."/>
            <person name="Lindquist E.A."/>
            <person name="Lucas S.M."/>
            <person name="Riley R."/>
            <person name="Salamov A.A."/>
            <person name="Hoffmeister D."/>
            <person name="Schwenk D."/>
            <person name="Hadar Y."/>
            <person name="Yarden O."/>
            <person name="de Vries R.P."/>
            <person name="Wiebenga A."/>
            <person name="Stenlid J."/>
            <person name="Eastwood D."/>
            <person name="Grigoriev I.V."/>
            <person name="Berka R.M."/>
            <person name="Blanchette R.A."/>
            <person name="Kersten P."/>
            <person name="Martinez A.T."/>
            <person name="Vicuna R."/>
            <person name="Cullen D."/>
        </authorList>
    </citation>
    <scope>NUCLEOTIDE SEQUENCE [LARGE SCALE GENOMIC DNA]</scope>
    <source>
        <strain evidence="16 17">B</strain>
    </source>
</reference>
<evidence type="ECO:0000256" key="12">
    <source>
        <dbReference type="ARBA" id="ARBA00023136"/>
    </source>
</evidence>
<evidence type="ECO:0000256" key="9">
    <source>
        <dbReference type="ARBA" id="ARBA00023002"/>
    </source>
</evidence>
<feature type="binding site" description="axial binding residue" evidence="13">
    <location>
        <position position="443"/>
    </location>
    <ligand>
        <name>heme</name>
        <dbReference type="ChEBI" id="CHEBI:30413"/>
    </ligand>
    <ligandPart>
        <name>Fe</name>
        <dbReference type="ChEBI" id="CHEBI:18248"/>
    </ligandPart>
</feature>
<dbReference type="InterPro" id="IPR001128">
    <property type="entry name" value="Cyt_P450"/>
</dbReference>
<dbReference type="HOGENOM" id="CLU_001570_2_3_1"/>
<evidence type="ECO:0000256" key="14">
    <source>
        <dbReference type="RuleBase" id="RU000461"/>
    </source>
</evidence>
<keyword evidence="8 15" id="KW-1133">Transmembrane helix</keyword>
<gene>
    <name evidence="16" type="ORF">CERSUDRAFT_113891</name>
</gene>
<dbReference type="GO" id="GO:0005506">
    <property type="term" value="F:iron ion binding"/>
    <property type="evidence" value="ECO:0007669"/>
    <property type="project" value="InterPro"/>
</dbReference>
<keyword evidence="9 14" id="KW-0560">Oxidoreductase</keyword>
<evidence type="ECO:0000256" key="8">
    <source>
        <dbReference type="ARBA" id="ARBA00022989"/>
    </source>
</evidence>
<keyword evidence="6 15" id="KW-0812">Transmembrane</keyword>
<dbReference type="GO" id="GO:0016705">
    <property type="term" value="F:oxidoreductase activity, acting on paired donors, with incorporation or reduction of molecular oxygen"/>
    <property type="evidence" value="ECO:0007669"/>
    <property type="project" value="InterPro"/>
</dbReference>
<protein>
    <recommendedName>
        <fullName evidence="18">Cytochrome P450</fullName>
    </recommendedName>
</protein>
<evidence type="ECO:0000256" key="13">
    <source>
        <dbReference type="PIRSR" id="PIRSR602401-1"/>
    </source>
</evidence>
<dbReference type="InterPro" id="IPR002401">
    <property type="entry name" value="Cyt_P450_E_grp-I"/>
</dbReference>